<gene>
    <name evidence="9 11" type="primary">ftsQ</name>
    <name evidence="11" type="ORF">RVIR1_11770</name>
</gene>
<evidence type="ECO:0000256" key="4">
    <source>
        <dbReference type="ARBA" id="ARBA00022618"/>
    </source>
</evidence>
<dbReference type="GO" id="GO:0005886">
    <property type="term" value="C:plasma membrane"/>
    <property type="evidence" value="ECO:0007669"/>
    <property type="project" value="UniProtKB-SubCell"/>
</dbReference>
<reference evidence="11 12" key="1">
    <citation type="submission" date="2017-03" db="EMBL/GenBank/DDBJ databases">
        <title>The genome sequence of Candidatus Rickettsiella viridis.</title>
        <authorList>
            <person name="Nikoh N."/>
            <person name="Tsuchida T."/>
            <person name="Yamaguchi K."/>
            <person name="Maeda T."/>
            <person name="Shigenobu S."/>
            <person name="Fukatsu T."/>
        </authorList>
    </citation>
    <scope>NUCLEOTIDE SEQUENCE [LARGE SCALE GENOMIC DNA]</scope>
    <source>
        <strain evidence="11 12">Ap-RA04</strain>
    </source>
</reference>
<evidence type="ECO:0000256" key="2">
    <source>
        <dbReference type="ARBA" id="ARBA00022475"/>
    </source>
</evidence>
<dbReference type="Pfam" id="PF03799">
    <property type="entry name" value="FtsQ_DivIB_C"/>
    <property type="match status" value="1"/>
</dbReference>
<keyword evidence="12" id="KW-1185">Reference proteome</keyword>
<dbReference type="GO" id="GO:0032153">
    <property type="term" value="C:cell division site"/>
    <property type="evidence" value="ECO:0007669"/>
    <property type="project" value="UniProtKB-UniRule"/>
</dbReference>
<accession>A0A2Z5UVQ4</accession>
<evidence type="ECO:0000256" key="3">
    <source>
        <dbReference type="ARBA" id="ARBA00022519"/>
    </source>
</evidence>
<dbReference type="KEGG" id="rvi:RVIR1_11770"/>
<protein>
    <recommendedName>
        <fullName evidence="9">Cell division protein FtsQ</fullName>
    </recommendedName>
</protein>
<dbReference type="InterPro" id="IPR013685">
    <property type="entry name" value="POTRA_FtsQ_type"/>
</dbReference>
<evidence type="ECO:0000313" key="12">
    <source>
        <dbReference type="Proteomes" id="UP000282483"/>
    </source>
</evidence>
<dbReference type="Gene3D" id="3.10.20.310">
    <property type="entry name" value="membrane protein fhac"/>
    <property type="match status" value="1"/>
</dbReference>
<keyword evidence="8 9" id="KW-0131">Cell cycle</keyword>
<keyword evidence="5 9" id="KW-0812">Transmembrane</keyword>
<dbReference type="EMBL" id="AP018005">
    <property type="protein sequence ID" value="BBB15639.1"/>
    <property type="molecule type" value="Genomic_DNA"/>
</dbReference>
<evidence type="ECO:0000256" key="8">
    <source>
        <dbReference type="ARBA" id="ARBA00023306"/>
    </source>
</evidence>
<dbReference type="PROSITE" id="PS51779">
    <property type="entry name" value="POTRA"/>
    <property type="match status" value="1"/>
</dbReference>
<evidence type="ECO:0000256" key="6">
    <source>
        <dbReference type="ARBA" id="ARBA00022989"/>
    </source>
</evidence>
<dbReference type="Proteomes" id="UP000282483">
    <property type="component" value="Chromosome"/>
</dbReference>
<evidence type="ECO:0000256" key="9">
    <source>
        <dbReference type="HAMAP-Rule" id="MF_00911"/>
    </source>
</evidence>
<dbReference type="InterPro" id="IPR045335">
    <property type="entry name" value="FtsQ_C_sf"/>
</dbReference>
<evidence type="ECO:0000256" key="7">
    <source>
        <dbReference type="ARBA" id="ARBA00023136"/>
    </source>
</evidence>
<comment type="function">
    <text evidence="9">Essential cell division protein. May link together the upstream cell division proteins, which are predominantly cytoplasmic, with the downstream cell division proteins, which are predominantly periplasmic. May control correct divisome assembly.</text>
</comment>
<dbReference type="HAMAP" id="MF_00911">
    <property type="entry name" value="FtsQ_subfam"/>
    <property type="match status" value="1"/>
</dbReference>
<keyword evidence="6 9" id="KW-1133">Transmembrane helix</keyword>
<keyword evidence="7 9" id="KW-0472">Membrane</keyword>
<proteinExistence type="inferred from homology"/>
<sequence>MLKDGKVIESQQFQRQRNKPRIHSRSFHVLRRWFFRFSLTLLILLSGILVWQKCGDPTFFPVKHIKISGDLNHVKRDSLQQIILPFTQKGFLRLDSRRLKDRLLQESWIAAVTIKRFWPDTVAVNFTTRIPVALIGNHDLLDEQGNVFSAGQVNTASLDLPVFVGPLANQKYLLQAYEAMQPFISNLSLKIKLLKLVDQQYWYLRLNNGLALYLSRTEPDVQLKRFVDVYPDVIESKVSMIDYVDLRYAHGMAVKFKKRVA</sequence>
<dbReference type="InterPro" id="IPR005548">
    <property type="entry name" value="Cell_div_FtsQ/DivIB_C"/>
</dbReference>
<comment type="similarity">
    <text evidence="9">Belongs to the FtsQ/DivIB family. FtsQ subfamily.</text>
</comment>
<keyword evidence="4 9" id="KW-0132">Cell division</keyword>
<feature type="transmembrane region" description="Helical" evidence="9">
    <location>
        <begin position="33"/>
        <end position="51"/>
    </location>
</feature>
<dbReference type="Gene3D" id="3.40.50.11690">
    <property type="entry name" value="Cell division protein FtsQ/DivIB"/>
    <property type="match status" value="1"/>
</dbReference>
<comment type="subcellular location">
    <subcellularLocation>
        <location evidence="9">Cell inner membrane</location>
        <topology evidence="9">Single-pass type II membrane protein</topology>
    </subcellularLocation>
    <subcellularLocation>
        <location evidence="1">Membrane</location>
    </subcellularLocation>
    <text evidence="9">Localizes to the division septum.</text>
</comment>
<dbReference type="AlphaFoldDB" id="A0A2Z5UVQ4"/>
<evidence type="ECO:0000256" key="5">
    <source>
        <dbReference type="ARBA" id="ARBA00022692"/>
    </source>
</evidence>
<dbReference type="RefSeq" id="WP_126323180.1">
    <property type="nucleotide sequence ID" value="NZ_AP018005.1"/>
</dbReference>
<keyword evidence="2 9" id="KW-1003">Cell membrane</keyword>
<keyword evidence="3 9" id="KW-0997">Cell inner membrane</keyword>
<evidence type="ECO:0000313" key="11">
    <source>
        <dbReference type="EMBL" id="BBB15639.1"/>
    </source>
</evidence>
<dbReference type="GO" id="GO:0090529">
    <property type="term" value="P:cell septum assembly"/>
    <property type="evidence" value="ECO:0007669"/>
    <property type="project" value="InterPro"/>
</dbReference>
<dbReference type="InterPro" id="IPR026579">
    <property type="entry name" value="FtsQ"/>
</dbReference>
<evidence type="ECO:0000256" key="1">
    <source>
        <dbReference type="ARBA" id="ARBA00004370"/>
    </source>
</evidence>
<organism evidence="11 12">
    <name type="scientific">Candidatus Rickettsiella viridis</name>
    <dbReference type="NCBI Taxonomy" id="676208"/>
    <lineage>
        <taxon>Bacteria</taxon>
        <taxon>Pseudomonadati</taxon>
        <taxon>Pseudomonadota</taxon>
        <taxon>Gammaproteobacteria</taxon>
        <taxon>Legionellales</taxon>
        <taxon>Coxiellaceae</taxon>
        <taxon>Rickettsiella</taxon>
    </lineage>
</organism>
<comment type="subunit">
    <text evidence="9">Part of a complex composed of FtsB, FtsL and FtsQ.</text>
</comment>
<dbReference type="OrthoDB" id="9790370at2"/>
<dbReference type="GO" id="GO:0043093">
    <property type="term" value="P:FtsZ-dependent cytokinesis"/>
    <property type="evidence" value="ECO:0007669"/>
    <property type="project" value="UniProtKB-UniRule"/>
</dbReference>
<feature type="domain" description="POTRA" evidence="10">
    <location>
        <begin position="60"/>
        <end position="129"/>
    </location>
</feature>
<dbReference type="PANTHER" id="PTHR35851">
    <property type="entry name" value="CELL DIVISION PROTEIN FTSQ"/>
    <property type="match status" value="1"/>
</dbReference>
<dbReference type="InterPro" id="IPR034746">
    <property type="entry name" value="POTRA"/>
</dbReference>
<evidence type="ECO:0000259" key="10">
    <source>
        <dbReference type="PROSITE" id="PS51779"/>
    </source>
</evidence>
<name>A0A2Z5UVQ4_9COXI</name>
<dbReference type="Pfam" id="PF08478">
    <property type="entry name" value="POTRA_1"/>
    <property type="match status" value="1"/>
</dbReference>
<dbReference type="PANTHER" id="PTHR35851:SF1">
    <property type="entry name" value="CELL DIVISION PROTEIN FTSQ"/>
    <property type="match status" value="1"/>
</dbReference>